<keyword evidence="1" id="KW-1133">Transmembrane helix</keyword>
<organism evidence="2 3">
    <name type="scientific">Campylobacter lari</name>
    <dbReference type="NCBI Taxonomy" id="201"/>
    <lineage>
        <taxon>Bacteria</taxon>
        <taxon>Pseudomonadati</taxon>
        <taxon>Campylobacterota</taxon>
        <taxon>Epsilonproteobacteria</taxon>
        <taxon>Campylobacterales</taxon>
        <taxon>Campylobacteraceae</taxon>
        <taxon>Campylobacter</taxon>
    </lineage>
</organism>
<evidence type="ECO:0000313" key="3">
    <source>
        <dbReference type="Proteomes" id="UP000594890"/>
    </source>
</evidence>
<keyword evidence="1" id="KW-0812">Transmembrane</keyword>
<evidence type="ECO:0000313" key="2">
    <source>
        <dbReference type="EMBL" id="QOR00168.1"/>
    </source>
</evidence>
<feature type="transmembrane region" description="Helical" evidence="1">
    <location>
        <begin position="7"/>
        <end position="26"/>
    </location>
</feature>
<accession>A0A7M1MGT2</accession>
<sequence>MYKNTKLKITFVVLFGLILINIGILFISKNEIFTKTLIGLIAIIFILYYVLAWINTIKSIKDNEYIKPTFKDILFSILKSPYYIIRFFLIGRIKYLGNNENNLYKKDINYILENARAIGNDIVTQVGNVTFIGNKMVLWK</sequence>
<feature type="transmembrane region" description="Helical" evidence="1">
    <location>
        <begin position="32"/>
        <end position="51"/>
    </location>
</feature>
<dbReference type="EMBL" id="CP063088">
    <property type="protein sequence ID" value="QOR00168.1"/>
    <property type="molecule type" value="Genomic_DNA"/>
</dbReference>
<protein>
    <submittedName>
        <fullName evidence="2">Uncharacterized protein</fullName>
    </submittedName>
</protein>
<gene>
    <name evidence="2" type="ORF">HW242_02785</name>
</gene>
<name>A0A7M1MGT2_CAMLA</name>
<dbReference type="Proteomes" id="UP000594890">
    <property type="component" value="Chromosome"/>
</dbReference>
<reference evidence="2 3" key="1">
    <citation type="submission" date="2020-10" db="EMBL/GenBank/DDBJ databases">
        <title>Campylobacter and Helicobacter PacBio genomes.</title>
        <authorList>
            <person name="Lane C."/>
        </authorList>
    </citation>
    <scope>NUCLEOTIDE SEQUENCE [LARGE SCALE GENOMIC DNA]</scope>
    <source>
        <strain evidence="2 3">2014D-0218</strain>
    </source>
</reference>
<keyword evidence="1" id="KW-0472">Membrane</keyword>
<dbReference type="AlphaFoldDB" id="A0A7M1MGT2"/>
<evidence type="ECO:0000256" key="1">
    <source>
        <dbReference type="SAM" id="Phobius"/>
    </source>
</evidence>
<proteinExistence type="predicted"/>